<name>A0ACC3CUI6_9PEZI</name>
<evidence type="ECO:0000313" key="2">
    <source>
        <dbReference type="Proteomes" id="UP001186974"/>
    </source>
</evidence>
<comment type="caution">
    <text evidence="1">The sequence shown here is derived from an EMBL/GenBank/DDBJ whole genome shotgun (WGS) entry which is preliminary data.</text>
</comment>
<dbReference type="Proteomes" id="UP001186974">
    <property type="component" value="Unassembled WGS sequence"/>
</dbReference>
<organism evidence="1 2">
    <name type="scientific">Coniosporium uncinatum</name>
    <dbReference type="NCBI Taxonomy" id="93489"/>
    <lineage>
        <taxon>Eukaryota</taxon>
        <taxon>Fungi</taxon>
        <taxon>Dikarya</taxon>
        <taxon>Ascomycota</taxon>
        <taxon>Pezizomycotina</taxon>
        <taxon>Dothideomycetes</taxon>
        <taxon>Dothideomycetes incertae sedis</taxon>
        <taxon>Coniosporium</taxon>
    </lineage>
</organism>
<evidence type="ECO:0000313" key="1">
    <source>
        <dbReference type="EMBL" id="KAK3044616.1"/>
    </source>
</evidence>
<sequence length="340" mass="36213">MAAVDRRRQDQRYIGAPNSQAPSLHHHHSMSNPIGAHVPQPPHSIAPHPAAGRPGLDRAHTFPTPPTSASSIMGMGNSGSSYEFGGSGVANFQGNQPLSIDTTLSNTRSVPTTPASTPPGNSIGSMQPYQTSQSYDQSRPLYSAPPTGQAQYTRYNSGPGSYVKSEMAPPVRGPDGEQPADMKPSHEEAGRVDEAHDEQESEYTHTSAPYNASRGSYYNPTTASVHGENAHLSPEMTNSPHQNGSGRATPRTTAASQAQWSSGGYSTPQRAQPPSSLYNVMGDSRPGENGNGAGYAPTYPSQYTSPNGIPNNKRVRELDDDEQDAYGRPSSRDDGEGLKR</sequence>
<dbReference type="EMBL" id="JAWDJW010011697">
    <property type="protein sequence ID" value="KAK3044616.1"/>
    <property type="molecule type" value="Genomic_DNA"/>
</dbReference>
<reference evidence="1" key="1">
    <citation type="submission" date="2024-09" db="EMBL/GenBank/DDBJ databases">
        <title>Black Yeasts Isolated from many extreme environments.</title>
        <authorList>
            <person name="Coleine C."/>
            <person name="Stajich J.E."/>
            <person name="Selbmann L."/>
        </authorList>
    </citation>
    <scope>NUCLEOTIDE SEQUENCE</scope>
    <source>
        <strain evidence="1">CCFEE 5737</strain>
    </source>
</reference>
<proteinExistence type="predicted"/>
<feature type="non-terminal residue" evidence="1">
    <location>
        <position position="340"/>
    </location>
</feature>
<keyword evidence="2" id="KW-1185">Reference proteome</keyword>
<accession>A0ACC3CUI6</accession>
<gene>
    <name evidence="1" type="ORF">LTS18_000803</name>
</gene>
<protein>
    <submittedName>
        <fullName evidence="1">Uncharacterized protein</fullName>
    </submittedName>
</protein>